<proteinExistence type="predicted"/>
<accession>A0A0V1FLG4</accession>
<sequence length="124" mass="13327">MINVEHLNSRAESIQNCYFIKKNEAVICTTIQKKKSFCLTLLTATLNSVKVDRRLMHQCFALSNVSSLSFLTGVADDKPSAGGQRHRPLAALVSATKLATVGDNCSANASAKQNAGDGSCISYF</sequence>
<name>A0A0V1FLG4_TRIPS</name>
<reference evidence="1 2" key="1">
    <citation type="submission" date="2015-01" db="EMBL/GenBank/DDBJ databases">
        <title>Evolution of Trichinella species and genotypes.</title>
        <authorList>
            <person name="Korhonen P.K."/>
            <person name="Edoardo P."/>
            <person name="Giuseppe L.R."/>
            <person name="Gasser R.B."/>
        </authorList>
    </citation>
    <scope>NUCLEOTIDE SEQUENCE [LARGE SCALE GENOMIC DNA]</scope>
    <source>
        <strain evidence="1">ISS470</strain>
    </source>
</reference>
<organism evidence="1 2">
    <name type="scientific">Trichinella pseudospiralis</name>
    <name type="common">Parasitic roundworm</name>
    <dbReference type="NCBI Taxonomy" id="6337"/>
    <lineage>
        <taxon>Eukaryota</taxon>
        <taxon>Metazoa</taxon>
        <taxon>Ecdysozoa</taxon>
        <taxon>Nematoda</taxon>
        <taxon>Enoplea</taxon>
        <taxon>Dorylaimia</taxon>
        <taxon>Trichinellida</taxon>
        <taxon>Trichinellidae</taxon>
        <taxon>Trichinella</taxon>
    </lineage>
</organism>
<dbReference type="EMBL" id="JYDT01000064">
    <property type="protein sequence ID" value="KRY86900.1"/>
    <property type="molecule type" value="Genomic_DNA"/>
</dbReference>
<evidence type="ECO:0000313" key="2">
    <source>
        <dbReference type="Proteomes" id="UP000054995"/>
    </source>
</evidence>
<protein>
    <submittedName>
        <fullName evidence="1">Uncharacterized protein</fullName>
    </submittedName>
</protein>
<dbReference type="AlphaFoldDB" id="A0A0V1FLG4"/>
<dbReference type="Proteomes" id="UP000054995">
    <property type="component" value="Unassembled WGS sequence"/>
</dbReference>
<gene>
    <name evidence="1" type="ORF">T4D_4155</name>
</gene>
<keyword evidence="2" id="KW-1185">Reference proteome</keyword>
<evidence type="ECO:0000313" key="1">
    <source>
        <dbReference type="EMBL" id="KRY86900.1"/>
    </source>
</evidence>
<comment type="caution">
    <text evidence="1">The sequence shown here is derived from an EMBL/GenBank/DDBJ whole genome shotgun (WGS) entry which is preliminary data.</text>
</comment>